<keyword evidence="4" id="KW-1185">Reference proteome</keyword>
<comment type="caution">
    <text evidence="3">The sequence shown here is derived from an EMBL/GenBank/DDBJ whole genome shotgun (WGS) entry which is preliminary data.</text>
</comment>
<evidence type="ECO:0000259" key="2">
    <source>
        <dbReference type="Pfam" id="PF10756"/>
    </source>
</evidence>
<evidence type="ECO:0000313" key="3">
    <source>
        <dbReference type="EMBL" id="MFI7588927.1"/>
    </source>
</evidence>
<sequence length="147" mass="15745">MSPDLTALHAPFHGRRSQRVAYGVAAAQAVVLLAAMTGLGEGLTWLDRAGFVLVAGAVAWFLSRLGGVAAWPSQEGIVVRNIFVTTRLTWEQVEKVNFGGGDPWVTLDLVGTAGEDRLAVMAIQRADGVWGRAEANRLATLVALHRR</sequence>
<accession>A0ABW8ARE1</accession>
<keyword evidence="1" id="KW-1133">Transmembrane helix</keyword>
<keyword evidence="1" id="KW-0812">Transmembrane</keyword>
<evidence type="ECO:0000256" key="1">
    <source>
        <dbReference type="SAM" id="Phobius"/>
    </source>
</evidence>
<keyword evidence="1" id="KW-0472">Membrane</keyword>
<protein>
    <submittedName>
        <fullName evidence="3">PH domain-containing protein</fullName>
    </submittedName>
</protein>
<dbReference type="Proteomes" id="UP001612915">
    <property type="component" value="Unassembled WGS sequence"/>
</dbReference>
<dbReference type="RefSeq" id="WP_398283119.1">
    <property type="nucleotide sequence ID" value="NZ_JBITLV010000006.1"/>
</dbReference>
<feature type="transmembrane region" description="Helical" evidence="1">
    <location>
        <begin position="20"/>
        <end position="39"/>
    </location>
</feature>
<dbReference type="Pfam" id="PF10756">
    <property type="entry name" value="bPH_6"/>
    <property type="match status" value="1"/>
</dbReference>
<gene>
    <name evidence="3" type="ORF">ACIB24_17825</name>
</gene>
<organism evidence="3 4">
    <name type="scientific">Spongisporangium articulatum</name>
    <dbReference type="NCBI Taxonomy" id="3362603"/>
    <lineage>
        <taxon>Bacteria</taxon>
        <taxon>Bacillati</taxon>
        <taxon>Actinomycetota</taxon>
        <taxon>Actinomycetes</taxon>
        <taxon>Kineosporiales</taxon>
        <taxon>Kineosporiaceae</taxon>
        <taxon>Spongisporangium</taxon>
    </lineage>
</organism>
<proteinExistence type="predicted"/>
<dbReference type="EMBL" id="JBITLV010000006">
    <property type="protein sequence ID" value="MFI7588927.1"/>
    <property type="molecule type" value="Genomic_DNA"/>
</dbReference>
<feature type="domain" description="Low molecular weight protein antigen 6 PH" evidence="2">
    <location>
        <begin position="74"/>
        <end position="128"/>
    </location>
</feature>
<evidence type="ECO:0000313" key="4">
    <source>
        <dbReference type="Proteomes" id="UP001612915"/>
    </source>
</evidence>
<dbReference type="InterPro" id="IPR019692">
    <property type="entry name" value="CFP-6_PH"/>
</dbReference>
<name>A0ABW8ARE1_9ACTN</name>
<feature type="transmembrane region" description="Helical" evidence="1">
    <location>
        <begin position="51"/>
        <end position="71"/>
    </location>
</feature>
<reference evidence="3 4" key="1">
    <citation type="submission" date="2024-10" db="EMBL/GenBank/DDBJ databases">
        <title>The Natural Products Discovery Center: Release of the First 8490 Sequenced Strains for Exploring Actinobacteria Biosynthetic Diversity.</title>
        <authorList>
            <person name="Kalkreuter E."/>
            <person name="Kautsar S.A."/>
            <person name="Yang D."/>
            <person name="Bader C.D."/>
            <person name="Teijaro C.N."/>
            <person name="Fluegel L."/>
            <person name="Davis C.M."/>
            <person name="Simpson J.R."/>
            <person name="Lauterbach L."/>
            <person name="Steele A.D."/>
            <person name="Gui C."/>
            <person name="Meng S."/>
            <person name="Li G."/>
            <person name="Viehrig K."/>
            <person name="Ye F."/>
            <person name="Su P."/>
            <person name="Kiefer A.F."/>
            <person name="Nichols A."/>
            <person name="Cepeda A.J."/>
            <person name="Yan W."/>
            <person name="Fan B."/>
            <person name="Jiang Y."/>
            <person name="Adhikari A."/>
            <person name="Zheng C.-J."/>
            <person name="Schuster L."/>
            <person name="Cowan T.M."/>
            <person name="Smanski M.J."/>
            <person name="Chevrette M.G."/>
            <person name="De Carvalho L.P.S."/>
            <person name="Shen B."/>
        </authorList>
    </citation>
    <scope>NUCLEOTIDE SEQUENCE [LARGE SCALE GENOMIC DNA]</scope>
    <source>
        <strain evidence="3 4">NPDC049639</strain>
    </source>
</reference>